<reference evidence="4 5" key="1">
    <citation type="submission" date="2019-02" db="EMBL/GenBank/DDBJ databases">
        <title>Thermus sp. a novel from hot spring.</title>
        <authorList>
            <person name="Zhao Z."/>
        </authorList>
    </citation>
    <scope>NUCLEOTIDE SEQUENCE [LARGE SCALE GENOMIC DNA]</scope>
    <source>
        <strain evidence="4 5">CFH 72773T</strain>
    </source>
</reference>
<keyword evidence="2" id="KW-0732">Signal</keyword>
<comment type="similarity">
    <text evidence="1">Belongs to the leucine-binding protein family.</text>
</comment>
<dbReference type="InterPro" id="IPR051010">
    <property type="entry name" value="BCAA_transport"/>
</dbReference>
<feature type="domain" description="Leucine-binding protein" evidence="3">
    <location>
        <begin position="38"/>
        <end position="351"/>
    </location>
</feature>
<dbReference type="Proteomes" id="UP000292858">
    <property type="component" value="Unassembled WGS sequence"/>
</dbReference>
<evidence type="ECO:0000256" key="1">
    <source>
        <dbReference type="ARBA" id="ARBA00010062"/>
    </source>
</evidence>
<protein>
    <submittedName>
        <fullName evidence="4">Amino acid ABC transporter substrate-binding protein</fullName>
    </submittedName>
</protein>
<accession>A0A4Q9B7S2</accession>
<dbReference type="InterPro" id="IPR028081">
    <property type="entry name" value="Leu-bd"/>
</dbReference>
<dbReference type="Pfam" id="PF13458">
    <property type="entry name" value="Peripla_BP_6"/>
    <property type="match status" value="1"/>
</dbReference>
<gene>
    <name evidence="4" type="ORF">ETP66_00005</name>
</gene>
<comment type="caution">
    <text evidence="4">The sequence shown here is derived from an EMBL/GenBank/DDBJ whole genome shotgun (WGS) entry which is preliminary data.</text>
</comment>
<dbReference type="InterPro" id="IPR006311">
    <property type="entry name" value="TAT_signal"/>
</dbReference>
<organism evidence="4 5">
    <name type="scientific">Thermus thermamylovorans</name>
    <dbReference type="NCBI Taxonomy" id="2509362"/>
    <lineage>
        <taxon>Bacteria</taxon>
        <taxon>Thermotogati</taxon>
        <taxon>Deinococcota</taxon>
        <taxon>Deinococci</taxon>
        <taxon>Thermales</taxon>
        <taxon>Thermaceae</taxon>
        <taxon>Thermus</taxon>
    </lineage>
</organism>
<sequence length="432" mass="46803">MREKYSLAKRTSRRGFLKAGLGLAVLGMARAQGAPPVVRVGTLFDYTGALAEFGPPFRRAADLAARQINEAARAVFGGPIMELVHEDSGTTASIGIDRARKLVGVDRVPAIVGSLASGVTVPVAEAVTVPGRVLQISPASTSPLITALPDNDYLFRTTASDALQGIVAAQLARGEIVSGHRFDTASTIFVNNPYGRGLSEVFARAFERRGGRVLAQVAHPEEPQPTYRALLERALAGRPGVLLCISYPGQATVYLREALELFRYNSFQFVDGTKSEEILRAVGAANLEGRLGTAPGSDPQWEGFQRFVRFYQEAYGERPPLPFMDSTYDAVAVIGLAIAHAVSFGVARINGTVLRDRLRLVSNPPGERVGVGEFRRAFELLRNRQVINYTGAAGEVDFDENGDVITPVEVWRYRGGRIEQVALRRPGQIPRS</sequence>
<dbReference type="InterPro" id="IPR028082">
    <property type="entry name" value="Peripla_BP_I"/>
</dbReference>
<dbReference type="PANTHER" id="PTHR30483">
    <property type="entry name" value="LEUCINE-SPECIFIC-BINDING PROTEIN"/>
    <property type="match status" value="1"/>
</dbReference>
<evidence type="ECO:0000256" key="2">
    <source>
        <dbReference type="ARBA" id="ARBA00022729"/>
    </source>
</evidence>
<evidence type="ECO:0000313" key="5">
    <source>
        <dbReference type="Proteomes" id="UP000292858"/>
    </source>
</evidence>
<dbReference type="AlphaFoldDB" id="A0A4Q9B7S2"/>
<dbReference type="PANTHER" id="PTHR30483:SF6">
    <property type="entry name" value="PERIPLASMIC BINDING PROTEIN OF ABC TRANSPORTER FOR NATURAL AMINO ACIDS"/>
    <property type="match status" value="1"/>
</dbReference>
<keyword evidence="5" id="KW-1185">Reference proteome</keyword>
<evidence type="ECO:0000313" key="4">
    <source>
        <dbReference type="EMBL" id="TBH21666.1"/>
    </source>
</evidence>
<dbReference type="SUPFAM" id="SSF53822">
    <property type="entry name" value="Periplasmic binding protein-like I"/>
    <property type="match status" value="1"/>
</dbReference>
<dbReference type="PROSITE" id="PS51318">
    <property type="entry name" value="TAT"/>
    <property type="match status" value="1"/>
</dbReference>
<proteinExistence type="inferred from homology"/>
<dbReference type="RefSeq" id="WP_130839418.1">
    <property type="nucleotide sequence ID" value="NZ_SIJL01000001.1"/>
</dbReference>
<evidence type="ECO:0000259" key="3">
    <source>
        <dbReference type="Pfam" id="PF13458"/>
    </source>
</evidence>
<dbReference type="OrthoDB" id="7337537at2"/>
<dbReference type="EMBL" id="SIJL01000001">
    <property type="protein sequence ID" value="TBH21666.1"/>
    <property type="molecule type" value="Genomic_DNA"/>
</dbReference>
<dbReference type="CDD" id="cd06346">
    <property type="entry name" value="PBP1_ABC_ligand_binding-like"/>
    <property type="match status" value="1"/>
</dbReference>
<dbReference type="Gene3D" id="3.40.50.2300">
    <property type="match status" value="2"/>
</dbReference>
<name>A0A4Q9B7S2_9DEIN</name>